<accession>A0A6C0LX26</accession>
<name>A0A6C0LX26_9ZZZZ</name>
<dbReference type="EMBL" id="MN740568">
    <property type="protein sequence ID" value="QHU34301.1"/>
    <property type="molecule type" value="Genomic_DNA"/>
</dbReference>
<evidence type="ECO:0000256" key="1">
    <source>
        <dbReference type="SAM" id="MobiDB-lite"/>
    </source>
</evidence>
<feature type="compositionally biased region" description="Basic residues" evidence="1">
    <location>
        <begin position="9"/>
        <end position="25"/>
    </location>
</feature>
<dbReference type="AlphaFoldDB" id="A0A6C0LX26"/>
<evidence type="ECO:0000313" key="2">
    <source>
        <dbReference type="EMBL" id="QHU34301.1"/>
    </source>
</evidence>
<reference evidence="2" key="1">
    <citation type="journal article" date="2020" name="Nature">
        <title>Giant virus diversity and host interactions through global metagenomics.</title>
        <authorList>
            <person name="Schulz F."/>
            <person name="Roux S."/>
            <person name="Paez-Espino D."/>
            <person name="Jungbluth S."/>
            <person name="Walsh D.A."/>
            <person name="Denef V.J."/>
            <person name="McMahon K.D."/>
            <person name="Konstantinidis K.T."/>
            <person name="Eloe-Fadrosh E.A."/>
            <person name="Kyrpides N.C."/>
            <person name="Woyke T."/>
        </authorList>
    </citation>
    <scope>NUCLEOTIDE SEQUENCE</scope>
    <source>
        <strain evidence="2">GVMAG-S-1016713-123</strain>
    </source>
</reference>
<sequence length="183" mass="20172">MPASLSVGGKRRSTKRRSTKKRQTKRCSSTRSNGRRARSSKRSNGRRKRSHGRRARTRRGGGLFSKTDPCAAVKGKPLPTKKMGMLDYGTNGVDLPGTYTGNMTQNTTGKICHANGQGKWVSTNGKITLEGLWEKDNFKGVKPPATQRRESDRAGNKTYFWTNESGKECSKLGYGNSKPVCAE</sequence>
<organism evidence="2">
    <name type="scientific">viral metagenome</name>
    <dbReference type="NCBI Taxonomy" id="1070528"/>
    <lineage>
        <taxon>unclassified sequences</taxon>
        <taxon>metagenomes</taxon>
        <taxon>organismal metagenomes</taxon>
    </lineage>
</organism>
<feature type="compositionally biased region" description="Basic residues" evidence="1">
    <location>
        <begin position="33"/>
        <end position="59"/>
    </location>
</feature>
<protein>
    <submittedName>
        <fullName evidence="2">Uncharacterized protein</fullName>
    </submittedName>
</protein>
<feature type="region of interest" description="Disordered" evidence="1">
    <location>
        <begin position="138"/>
        <end position="157"/>
    </location>
</feature>
<proteinExistence type="predicted"/>
<feature type="region of interest" description="Disordered" evidence="1">
    <location>
        <begin position="1"/>
        <end position="86"/>
    </location>
</feature>